<keyword evidence="13 14" id="KW-0472">Membrane</keyword>
<evidence type="ECO:0000256" key="2">
    <source>
        <dbReference type="ARBA" id="ARBA00007931"/>
    </source>
</evidence>
<evidence type="ECO:0000256" key="12">
    <source>
        <dbReference type="ARBA" id="ARBA00023122"/>
    </source>
</evidence>
<feature type="binding site" evidence="16">
    <location>
        <position position="71"/>
    </location>
    <ligand>
        <name>Zn(2+)</name>
        <dbReference type="ChEBI" id="CHEBI:29105"/>
        <note>catalytic</note>
    </ligand>
</feature>
<evidence type="ECO:0000256" key="16">
    <source>
        <dbReference type="PIRSR" id="PIRSR006404-2"/>
    </source>
</evidence>
<keyword evidence="6 14" id="KW-0479">Metal-binding</keyword>
<feature type="transmembrane region" description="Helical" evidence="14">
    <location>
        <begin position="20"/>
        <end position="40"/>
    </location>
</feature>
<evidence type="ECO:0000313" key="18">
    <source>
        <dbReference type="EMBL" id="QIV88499.1"/>
    </source>
</evidence>
<dbReference type="GO" id="GO:0046872">
    <property type="term" value="F:metal ion binding"/>
    <property type="evidence" value="ECO:0007669"/>
    <property type="project" value="UniProtKB-UniRule"/>
</dbReference>
<feature type="transmembrane region" description="Helical" evidence="14">
    <location>
        <begin position="109"/>
        <end position="131"/>
    </location>
</feature>
<keyword evidence="11 14" id="KW-0482">Metalloprotease</keyword>
<evidence type="ECO:0000256" key="9">
    <source>
        <dbReference type="ARBA" id="ARBA00022833"/>
    </source>
</evidence>
<evidence type="ECO:0000259" key="17">
    <source>
        <dbReference type="Pfam" id="PF02163"/>
    </source>
</evidence>
<dbReference type="Proteomes" id="UP000502331">
    <property type="component" value="Chromosome"/>
</dbReference>
<comment type="similarity">
    <text evidence="2 14">Belongs to the peptidase M50B family.</text>
</comment>
<feature type="binding site" evidence="16">
    <location>
        <position position="75"/>
    </location>
    <ligand>
        <name>Zn(2+)</name>
        <dbReference type="ChEBI" id="CHEBI:29105"/>
        <note>catalytic</note>
    </ligand>
</feature>
<evidence type="ECO:0000313" key="19">
    <source>
        <dbReference type="Proteomes" id="UP000502331"/>
    </source>
</evidence>
<dbReference type="EMBL" id="CP032549">
    <property type="protein sequence ID" value="QIV88499.1"/>
    <property type="molecule type" value="Genomic_DNA"/>
</dbReference>
<sequence length="375" mass="39872">MSDTQEKAPGIKLGRIGGVPVYLSSSWFIITAVITISVGLQLSRSQWIPALNAYFMGFACAVVIAIAVLVHEVAHAMTARAFKWPDAHIVLTLMGGHTQFGSFKAKPGASLWVALSGPVSNFVLAGLGWLIIQNLELGIYSKLLLDFFVYANLLLGAFNALPGLPLDGGRLVESIVWKATGSQFKGTIASSWVGRVIAVGVVFFFVVYPYLRGEEIQIITAVVGLMVAVFMWQATTGLIAHSKMMLNLPTVIASDLMKPASAMLSQVTVADVFARQSQRGGEIILVDGKGMPVGVVDAQAISRVDRDRAAEVPALAVARALGQGAIVAASSDGRALIDYLASVSSVEYAVISDQGHVVGLLHQRDIVQAVTGRRK</sequence>
<comment type="subcellular location">
    <subcellularLocation>
        <location evidence="1 14">Cell membrane</location>
        <topology evidence="1 14">Multi-pass membrane protein</topology>
    </subcellularLocation>
</comment>
<dbReference type="GO" id="GO:0005886">
    <property type="term" value="C:plasma membrane"/>
    <property type="evidence" value="ECO:0007669"/>
    <property type="project" value="UniProtKB-SubCell"/>
</dbReference>
<keyword evidence="5 14" id="KW-0812">Transmembrane</keyword>
<keyword evidence="19" id="KW-1185">Reference proteome</keyword>
<dbReference type="InterPro" id="IPR046342">
    <property type="entry name" value="CBS_dom_sf"/>
</dbReference>
<protein>
    <recommendedName>
        <fullName evidence="14">Zinc metalloprotease</fullName>
    </recommendedName>
</protein>
<dbReference type="RefSeq" id="WP_172512814.1">
    <property type="nucleotide sequence ID" value="NZ_CP032549.1"/>
</dbReference>
<evidence type="ECO:0000256" key="11">
    <source>
        <dbReference type="ARBA" id="ARBA00023049"/>
    </source>
</evidence>
<dbReference type="SUPFAM" id="SSF54631">
    <property type="entry name" value="CBS-domain pair"/>
    <property type="match status" value="1"/>
</dbReference>
<evidence type="ECO:0000256" key="14">
    <source>
        <dbReference type="PIRNR" id="PIRNR006404"/>
    </source>
</evidence>
<dbReference type="PANTHER" id="PTHR39188:SF3">
    <property type="entry name" value="STAGE IV SPORULATION PROTEIN FB"/>
    <property type="match status" value="1"/>
</dbReference>
<proteinExistence type="inferred from homology"/>
<evidence type="ECO:0000256" key="1">
    <source>
        <dbReference type="ARBA" id="ARBA00004651"/>
    </source>
</evidence>
<keyword evidence="10 14" id="KW-1133">Transmembrane helix</keyword>
<dbReference type="AlphaFoldDB" id="A0A6H0SPZ8"/>
<evidence type="ECO:0000256" key="4">
    <source>
        <dbReference type="ARBA" id="ARBA00022670"/>
    </source>
</evidence>
<comment type="cofactor">
    <cofactor evidence="14 16">
        <name>Zn(2+)</name>
        <dbReference type="ChEBI" id="CHEBI:29105"/>
    </cofactor>
    <text evidence="14 16">Binds 1 zinc ion per subunit.</text>
</comment>
<evidence type="ECO:0000256" key="13">
    <source>
        <dbReference type="ARBA" id="ARBA00023136"/>
    </source>
</evidence>
<dbReference type="InterPro" id="IPR016483">
    <property type="entry name" value="UCP006404_Pept_M50_CBS"/>
</dbReference>
<organism evidence="18 19">
    <name type="scientific">Glutamicibacter mishrai</name>
    <dbReference type="NCBI Taxonomy" id="1775880"/>
    <lineage>
        <taxon>Bacteria</taxon>
        <taxon>Bacillati</taxon>
        <taxon>Actinomycetota</taxon>
        <taxon>Actinomycetes</taxon>
        <taxon>Micrococcales</taxon>
        <taxon>Micrococcaceae</taxon>
        <taxon>Glutamicibacter</taxon>
    </lineage>
</organism>
<dbReference type="InterPro" id="IPR008915">
    <property type="entry name" value="Peptidase_M50"/>
</dbReference>
<dbReference type="Pfam" id="PF02163">
    <property type="entry name" value="Peptidase_M50"/>
    <property type="match status" value="2"/>
</dbReference>
<keyword evidence="9 14" id="KW-0862">Zinc</keyword>
<evidence type="ECO:0000256" key="5">
    <source>
        <dbReference type="ARBA" id="ARBA00022692"/>
    </source>
</evidence>
<evidence type="ECO:0000256" key="7">
    <source>
        <dbReference type="ARBA" id="ARBA00022737"/>
    </source>
</evidence>
<evidence type="ECO:0000256" key="8">
    <source>
        <dbReference type="ARBA" id="ARBA00022801"/>
    </source>
</evidence>
<feature type="transmembrane region" description="Helical" evidence="14">
    <location>
        <begin position="143"/>
        <end position="161"/>
    </location>
</feature>
<keyword evidence="3 14" id="KW-1003">Cell membrane</keyword>
<feature type="domain" description="Peptidase M50" evidence="17">
    <location>
        <begin position="60"/>
        <end position="132"/>
    </location>
</feature>
<evidence type="ECO:0000256" key="10">
    <source>
        <dbReference type="ARBA" id="ARBA00022989"/>
    </source>
</evidence>
<evidence type="ECO:0000256" key="3">
    <source>
        <dbReference type="ARBA" id="ARBA00022475"/>
    </source>
</evidence>
<keyword evidence="4 14" id="KW-0645">Protease</keyword>
<dbReference type="GO" id="GO:0008237">
    <property type="term" value="F:metallopeptidase activity"/>
    <property type="evidence" value="ECO:0007669"/>
    <property type="project" value="UniProtKB-UniRule"/>
</dbReference>
<gene>
    <name evidence="18" type="ORF">D3791_16135</name>
</gene>
<feature type="binding site" evidence="16">
    <location>
        <position position="167"/>
    </location>
    <ligand>
        <name>Zn(2+)</name>
        <dbReference type="ChEBI" id="CHEBI:29105"/>
        <note>catalytic</note>
    </ligand>
</feature>
<dbReference type="PANTHER" id="PTHR39188">
    <property type="entry name" value="MEMBRANE-ASSOCIATED ZINC METALLOPROTEASE M50B"/>
    <property type="match status" value="1"/>
</dbReference>
<feature type="domain" description="Peptidase M50" evidence="17">
    <location>
        <begin position="144"/>
        <end position="189"/>
    </location>
</feature>
<name>A0A6H0SPZ8_9MICC</name>
<feature type="active site" evidence="15">
    <location>
        <position position="72"/>
    </location>
</feature>
<evidence type="ECO:0000256" key="15">
    <source>
        <dbReference type="PIRSR" id="PIRSR006404-1"/>
    </source>
</evidence>
<accession>A0A6H0SPZ8</accession>
<evidence type="ECO:0000256" key="6">
    <source>
        <dbReference type="ARBA" id="ARBA00022723"/>
    </source>
</evidence>
<dbReference type="PIRSF" id="PIRSF006404">
    <property type="entry name" value="UCP006404_Pept_M50_CBS"/>
    <property type="match status" value="1"/>
</dbReference>
<keyword evidence="8 14" id="KW-0378">Hydrolase</keyword>
<keyword evidence="12" id="KW-0129">CBS domain</keyword>
<reference evidence="18 19" key="1">
    <citation type="submission" date="2018-09" db="EMBL/GenBank/DDBJ databases">
        <title>Glutamicibacter mishrai S5-52T (LMG 29155T = KCTC 39846T).</title>
        <authorList>
            <person name="Das S.K."/>
        </authorList>
    </citation>
    <scope>NUCLEOTIDE SEQUENCE [LARGE SCALE GENOMIC DNA]</scope>
    <source>
        <strain evidence="18 19">S5-52</strain>
    </source>
</reference>
<feature type="transmembrane region" description="Helical" evidence="14">
    <location>
        <begin position="52"/>
        <end position="70"/>
    </location>
</feature>
<keyword evidence="7" id="KW-0677">Repeat</keyword>
<dbReference type="GO" id="GO:0006508">
    <property type="term" value="P:proteolysis"/>
    <property type="evidence" value="ECO:0007669"/>
    <property type="project" value="UniProtKB-KW"/>
</dbReference>
<feature type="transmembrane region" description="Helical" evidence="14">
    <location>
        <begin position="192"/>
        <end position="211"/>
    </location>
</feature>
<feature type="transmembrane region" description="Helical" evidence="14">
    <location>
        <begin position="218"/>
        <end position="240"/>
    </location>
</feature>